<dbReference type="AlphaFoldDB" id="A0A5C8PPN1"/>
<keyword evidence="3" id="KW-0560">Oxidoreductase</keyword>
<evidence type="ECO:0000259" key="5">
    <source>
        <dbReference type="Pfam" id="PF00296"/>
    </source>
</evidence>
<reference evidence="6 7" key="1">
    <citation type="submission" date="2019-06" db="EMBL/GenBank/DDBJ databases">
        <title>New taxonomy in bacterial strain CC-CFT640, isolated from vineyard.</title>
        <authorList>
            <person name="Lin S.-Y."/>
            <person name="Tsai C.-F."/>
            <person name="Young C.-C."/>
        </authorList>
    </citation>
    <scope>NUCLEOTIDE SEQUENCE [LARGE SCALE GENOMIC DNA]</scope>
    <source>
        <strain evidence="6 7">CC-CFT640</strain>
    </source>
</reference>
<dbReference type="GO" id="GO:0004497">
    <property type="term" value="F:monooxygenase activity"/>
    <property type="evidence" value="ECO:0007669"/>
    <property type="project" value="UniProtKB-KW"/>
</dbReference>
<dbReference type="InterPro" id="IPR050766">
    <property type="entry name" value="Bact_Lucif_Oxidored"/>
</dbReference>
<comment type="similarity">
    <text evidence="1">Belongs to the bacterial luciferase oxidoreductase family.</text>
</comment>
<keyword evidence="2" id="KW-0285">Flavoprotein</keyword>
<dbReference type="InterPro" id="IPR011251">
    <property type="entry name" value="Luciferase-like_dom"/>
</dbReference>
<dbReference type="GO" id="GO:0016705">
    <property type="term" value="F:oxidoreductase activity, acting on paired donors, with incorporation or reduction of molecular oxygen"/>
    <property type="evidence" value="ECO:0007669"/>
    <property type="project" value="InterPro"/>
</dbReference>
<dbReference type="OrthoDB" id="9776438at2"/>
<dbReference type="PANTHER" id="PTHR30137:SF16">
    <property type="entry name" value="BLL0895 PROTEIN"/>
    <property type="match status" value="1"/>
</dbReference>
<evidence type="ECO:0000256" key="3">
    <source>
        <dbReference type="ARBA" id="ARBA00023002"/>
    </source>
</evidence>
<name>A0A5C8PPN1_9HYPH</name>
<evidence type="ECO:0000256" key="1">
    <source>
        <dbReference type="ARBA" id="ARBA00010426"/>
    </source>
</evidence>
<dbReference type="GO" id="GO:0005829">
    <property type="term" value="C:cytosol"/>
    <property type="evidence" value="ECO:0007669"/>
    <property type="project" value="TreeGrafter"/>
</dbReference>
<comment type="caution">
    <text evidence="6">The sequence shown here is derived from an EMBL/GenBank/DDBJ whole genome shotgun (WGS) entry which is preliminary data.</text>
</comment>
<feature type="domain" description="Luciferase-like" evidence="5">
    <location>
        <begin position="43"/>
        <end position="343"/>
    </location>
</feature>
<sequence length="391" mass="44489">MRFFFFHLMPYAPLDLDYDKTHKSAWVTLPNSYYDPKLGADLYNRYLDELEYADELGFEGISVNEHHQTAYGLMPAPNVFAGMLARRVKQAKICILGRALPVLSNPLTVAEEFAVLDNVTRGRIITGFVRGIGAEYHSMAVNPAESHARFHEAHDLIVQAWTRPGPFAYEGKYYHFPYVNIWPRPYQTPHPAIWVPSQGSRETIEFAAARERKYVYLQTATPAEMLFKYMRAYREAALRQDYEASADQLGWSVKIYVAETDEIARREAKPHVEAFVNKFLRMPVEMLLPPGYSSIESMKGVIAAKKTITGGARTIDQLLEQGTFICGSPATVRARLEEYQHKGGFNIVMAGLHFGTLPAELTRKNMEMFAREVMPHLKDRVPEGYRPIAAE</sequence>
<evidence type="ECO:0000313" key="6">
    <source>
        <dbReference type="EMBL" id="TXL76373.1"/>
    </source>
</evidence>
<dbReference type="RefSeq" id="WP_147847182.1">
    <property type="nucleotide sequence ID" value="NZ_VDUZ01000011.1"/>
</dbReference>
<dbReference type="Gene3D" id="3.20.20.30">
    <property type="entry name" value="Luciferase-like domain"/>
    <property type="match status" value="1"/>
</dbReference>
<evidence type="ECO:0000256" key="2">
    <source>
        <dbReference type="ARBA" id="ARBA00022630"/>
    </source>
</evidence>
<dbReference type="Pfam" id="PF00296">
    <property type="entry name" value="Bac_luciferase"/>
    <property type="match status" value="1"/>
</dbReference>
<dbReference type="PANTHER" id="PTHR30137">
    <property type="entry name" value="LUCIFERASE-LIKE MONOOXYGENASE"/>
    <property type="match status" value="1"/>
</dbReference>
<dbReference type="Proteomes" id="UP000321638">
    <property type="component" value="Unassembled WGS sequence"/>
</dbReference>
<keyword evidence="7" id="KW-1185">Reference proteome</keyword>
<proteinExistence type="inferred from homology"/>
<dbReference type="SUPFAM" id="SSF51679">
    <property type="entry name" value="Bacterial luciferase-like"/>
    <property type="match status" value="1"/>
</dbReference>
<evidence type="ECO:0000313" key="7">
    <source>
        <dbReference type="Proteomes" id="UP000321638"/>
    </source>
</evidence>
<keyword evidence="4" id="KW-0503">Monooxygenase</keyword>
<dbReference type="InterPro" id="IPR036661">
    <property type="entry name" value="Luciferase-like_sf"/>
</dbReference>
<protein>
    <submittedName>
        <fullName evidence="6">LLM class flavin-dependent oxidoreductase</fullName>
    </submittedName>
</protein>
<evidence type="ECO:0000256" key="4">
    <source>
        <dbReference type="ARBA" id="ARBA00023033"/>
    </source>
</evidence>
<dbReference type="EMBL" id="VDUZ01000011">
    <property type="protein sequence ID" value="TXL76373.1"/>
    <property type="molecule type" value="Genomic_DNA"/>
</dbReference>
<organism evidence="6 7">
    <name type="scientific">Vineibacter terrae</name>
    <dbReference type="NCBI Taxonomy" id="2586908"/>
    <lineage>
        <taxon>Bacteria</taxon>
        <taxon>Pseudomonadati</taxon>
        <taxon>Pseudomonadota</taxon>
        <taxon>Alphaproteobacteria</taxon>
        <taxon>Hyphomicrobiales</taxon>
        <taxon>Vineibacter</taxon>
    </lineage>
</organism>
<gene>
    <name evidence="6" type="ORF">FHP25_12050</name>
</gene>
<accession>A0A5C8PPN1</accession>